<dbReference type="InterPro" id="IPR011990">
    <property type="entry name" value="TPR-like_helical_dom_sf"/>
</dbReference>
<evidence type="ECO:0000259" key="4">
    <source>
        <dbReference type="SMART" id="SM01043"/>
    </source>
</evidence>
<feature type="domain" description="OmpR/PhoB-type" evidence="3">
    <location>
        <begin position="33"/>
        <end position="106"/>
    </location>
</feature>
<comment type="similarity">
    <text evidence="1">Belongs to the AfsR/DnrI/RedD regulatory family.</text>
</comment>
<dbReference type="Gene3D" id="3.40.50.10070">
    <property type="entry name" value="TolB, N-terminal domain"/>
    <property type="match status" value="1"/>
</dbReference>
<feature type="domain" description="Bacterial transcriptional activator" evidence="4">
    <location>
        <begin position="113"/>
        <end position="244"/>
    </location>
</feature>
<evidence type="ECO:0000259" key="3">
    <source>
        <dbReference type="SMART" id="SM00862"/>
    </source>
</evidence>
<dbReference type="SUPFAM" id="SSF46894">
    <property type="entry name" value="C-terminal effector domain of the bipartite response regulators"/>
    <property type="match status" value="1"/>
</dbReference>
<dbReference type="InterPro" id="IPR036388">
    <property type="entry name" value="WH-like_DNA-bd_sf"/>
</dbReference>
<dbReference type="Gene3D" id="1.25.40.10">
    <property type="entry name" value="Tetratricopeptide repeat domain"/>
    <property type="match status" value="2"/>
</dbReference>
<dbReference type="SMART" id="SM00862">
    <property type="entry name" value="Trans_reg_C"/>
    <property type="match status" value="1"/>
</dbReference>
<keyword evidence="2" id="KW-0238">DNA-binding</keyword>
<protein>
    <submittedName>
        <fullName evidence="5">Transcriptional regulator</fullName>
    </submittedName>
</protein>
<organism evidence="5 6">
    <name type="scientific">Ramlibacter pallidus</name>
    <dbReference type="NCBI Taxonomy" id="2780087"/>
    <lineage>
        <taxon>Bacteria</taxon>
        <taxon>Pseudomonadati</taxon>
        <taxon>Pseudomonadota</taxon>
        <taxon>Betaproteobacteria</taxon>
        <taxon>Burkholderiales</taxon>
        <taxon>Comamonadaceae</taxon>
        <taxon>Ramlibacter</taxon>
    </lineage>
</organism>
<keyword evidence="6" id="KW-1185">Reference proteome</keyword>
<dbReference type="SUPFAM" id="SSF48452">
    <property type="entry name" value="TPR-like"/>
    <property type="match status" value="1"/>
</dbReference>
<dbReference type="SMART" id="SM01043">
    <property type="entry name" value="BTAD"/>
    <property type="match status" value="1"/>
</dbReference>
<proteinExistence type="inferred from homology"/>
<dbReference type="InterPro" id="IPR016032">
    <property type="entry name" value="Sig_transdc_resp-reg_C-effctor"/>
</dbReference>
<dbReference type="Proteomes" id="UP000806285">
    <property type="component" value="Unassembled WGS sequence"/>
</dbReference>
<evidence type="ECO:0000313" key="5">
    <source>
        <dbReference type="EMBL" id="MBE7369590.1"/>
    </source>
</evidence>
<comment type="caution">
    <text evidence="5">The sequence shown here is derived from an EMBL/GenBank/DDBJ whole genome shotgun (WGS) entry which is preliminary data.</text>
</comment>
<evidence type="ECO:0000313" key="6">
    <source>
        <dbReference type="Proteomes" id="UP000806285"/>
    </source>
</evidence>
<accession>A0ABR9S7X3</accession>
<sequence length="677" mass="73798">MGVEMRTRMQTDSPAASGLAVRLFGPPELRRDGVPVALPPSRKARALLAYLALSSRPASRSHLCELLWDLPSDPRGELRWCLSKLRTVLDDDGRGRVVTDGEGVAVDLRDGTIDAVQVQDALRAGLATLPAERLQALAELLARGELLEGLDLPRSPAFTGWLVAERRRFRAAHAAVLEHRVRTLEVGSDAALAALERWLAVTPFDRQAHEQLLQALAARGRIREGDEHVAAAARQYEAEGQDWAPIGRAWQQAKARHAFAQVPVIQTLASPIEAAAAPAAPARRASLAVLPFSDRSPGVPLRGGLADGMAHDIITRLAKLRSMFVIAEGTMFALAERRVDSDDSGRRLDVDYVASGSLRRTPGGHLAVSVQLAETRSAQVVWGEEFSGRIDDTFAVLDEIGNRIVTAIAHQVEVAERNRAILKNPASLDAWESHHRGLWHMMRFHREDNEQARQFFRAAARLDPTFARPLAGLSFTHFQDAFLGWGDRRAAIEQAYRAAADGVMADEHDPASHWALGRAMWLRNSEDDEALRELRAAIELSPNFALGHYTLGFVHAQSGDPETAIAEADHARALSPLDPLLFGMLASRALALARLGRYDEAADWGARSAARPNAHVHIQAIAMVCVALAGRKQEAQAFATAIQRAQPGYGIDAFLQAFKFGGDAESLVRQAMRSVAA</sequence>
<dbReference type="InterPro" id="IPR001867">
    <property type="entry name" value="OmpR/PhoB-type_DNA-bd"/>
</dbReference>
<dbReference type="InterPro" id="IPR051677">
    <property type="entry name" value="AfsR-DnrI-RedD_regulator"/>
</dbReference>
<dbReference type="Gene3D" id="1.10.10.10">
    <property type="entry name" value="Winged helix-like DNA-binding domain superfamily/Winged helix DNA-binding domain"/>
    <property type="match status" value="1"/>
</dbReference>
<evidence type="ECO:0000256" key="1">
    <source>
        <dbReference type="ARBA" id="ARBA00005820"/>
    </source>
</evidence>
<dbReference type="PANTHER" id="PTHR35807">
    <property type="entry name" value="TRANSCRIPTIONAL REGULATOR REDD-RELATED"/>
    <property type="match status" value="1"/>
</dbReference>
<evidence type="ECO:0000256" key="2">
    <source>
        <dbReference type="ARBA" id="ARBA00023125"/>
    </source>
</evidence>
<dbReference type="InterPro" id="IPR005158">
    <property type="entry name" value="BTAD"/>
</dbReference>
<dbReference type="EMBL" id="JADDIV010000005">
    <property type="protein sequence ID" value="MBE7369590.1"/>
    <property type="molecule type" value="Genomic_DNA"/>
</dbReference>
<gene>
    <name evidence="5" type="ORF">IM787_18650</name>
</gene>
<name>A0ABR9S7X3_9BURK</name>
<reference evidence="5 6" key="1">
    <citation type="submission" date="2020-10" db="EMBL/GenBank/DDBJ databases">
        <title>Ramlibacter sp. HM2 16S ribosomal RNA gene Genome sequencing and assembly.</title>
        <authorList>
            <person name="Kang M."/>
        </authorList>
    </citation>
    <scope>NUCLEOTIDE SEQUENCE [LARGE SCALE GENOMIC DNA]</scope>
    <source>
        <strain evidence="5 6">HM2</strain>
    </source>
</reference>